<dbReference type="AlphaFoldDB" id="A0A6G1CFB1"/>
<evidence type="ECO:0000313" key="3">
    <source>
        <dbReference type="Proteomes" id="UP000479710"/>
    </source>
</evidence>
<comment type="caution">
    <text evidence="2">The sequence shown here is derived from an EMBL/GenBank/DDBJ whole genome shotgun (WGS) entry which is preliminary data.</text>
</comment>
<accession>A0A6G1CFB1</accession>
<feature type="region of interest" description="Disordered" evidence="1">
    <location>
        <begin position="1"/>
        <end position="58"/>
    </location>
</feature>
<dbReference type="EMBL" id="SPHZ02000009">
    <property type="protein sequence ID" value="KAF0898444.1"/>
    <property type="molecule type" value="Genomic_DNA"/>
</dbReference>
<evidence type="ECO:0000256" key="1">
    <source>
        <dbReference type="SAM" id="MobiDB-lite"/>
    </source>
</evidence>
<reference evidence="2 3" key="1">
    <citation type="submission" date="2019-11" db="EMBL/GenBank/DDBJ databases">
        <title>Whole genome sequence of Oryza granulata.</title>
        <authorList>
            <person name="Li W."/>
        </authorList>
    </citation>
    <scope>NUCLEOTIDE SEQUENCE [LARGE SCALE GENOMIC DNA]</scope>
    <source>
        <strain evidence="3">cv. Menghai</strain>
        <tissue evidence="2">Leaf</tissue>
    </source>
</reference>
<keyword evidence="3" id="KW-1185">Reference proteome</keyword>
<proteinExistence type="predicted"/>
<gene>
    <name evidence="2" type="ORF">E2562_007280</name>
</gene>
<protein>
    <submittedName>
        <fullName evidence="2">Uncharacterized protein</fullName>
    </submittedName>
</protein>
<feature type="compositionally biased region" description="Polar residues" evidence="1">
    <location>
        <begin position="21"/>
        <end position="33"/>
    </location>
</feature>
<organism evidence="2 3">
    <name type="scientific">Oryza meyeriana var. granulata</name>
    <dbReference type="NCBI Taxonomy" id="110450"/>
    <lineage>
        <taxon>Eukaryota</taxon>
        <taxon>Viridiplantae</taxon>
        <taxon>Streptophyta</taxon>
        <taxon>Embryophyta</taxon>
        <taxon>Tracheophyta</taxon>
        <taxon>Spermatophyta</taxon>
        <taxon>Magnoliopsida</taxon>
        <taxon>Liliopsida</taxon>
        <taxon>Poales</taxon>
        <taxon>Poaceae</taxon>
        <taxon>BOP clade</taxon>
        <taxon>Oryzoideae</taxon>
        <taxon>Oryzeae</taxon>
        <taxon>Oryzinae</taxon>
        <taxon>Oryza</taxon>
        <taxon>Oryza meyeriana</taxon>
    </lineage>
</organism>
<evidence type="ECO:0000313" key="2">
    <source>
        <dbReference type="EMBL" id="KAF0898444.1"/>
    </source>
</evidence>
<sequence>MPPLVVKPPPCSSSARAAACTQPSHAATSTTRGRLSVTPERRGSTLPRLSRSPAPPHRRLSLSAVPQAAISIIVFAAPGELKPHRRLHPFPSSLLVVTGIVAVVHI</sequence>
<feature type="compositionally biased region" description="Pro residues" evidence="1">
    <location>
        <begin position="1"/>
        <end position="11"/>
    </location>
</feature>
<name>A0A6G1CFB1_9ORYZ</name>
<dbReference type="Proteomes" id="UP000479710">
    <property type="component" value="Unassembled WGS sequence"/>
</dbReference>